<evidence type="ECO:0000256" key="3">
    <source>
        <dbReference type="ARBA" id="ARBA00023163"/>
    </source>
</evidence>
<dbReference type="InterPro" id="IPR051081">
    <property type="entry name" value="HTH_MetalResp_TranReg"/>
</dbReference>
<dbReference type="SMART" id="SM00418">
    <property type="entry name" value="HTH_ARSR"/>
    <property type="match status" value="1"/>
</dbReference>
<accession>A0ABW5VPU5</accession>
<keyword evidence="3" id="KW-0804">Transcription</keyword>
<evidence type="ECO:0000259" key="4">
    <source>
        <dbReference type="PROSITE" id="PS50987"/>
    </source>
</evidence>
<dbReference type="InterPro" id="IPR001845">
    <property type="entry name" value="HTH_ArsR_DNA-bd_dom"/>
</dbReference>
<keyword evidence="6" id="KW-1185">Reference proteome</keyword>
<evidence type="ECO:0000313" key="6">
    <source>
        <dbReference type="Proteomes" id="UP001597479"/>
    </source>
</evidence>
<evidence type="ECO:0000313" key="5">
    <source>
        <dbReference type="EMBL" id="MFD2792380.1"/>
    </source>
</evidence>
<dbReference type="PRINTS" id="PR00778">
    <property type="entry name" value="HTHARSR"/>
</dbReference>
<dbReference type="PANTHER" id="PTHR33154">
    <property type="entry name" value="TRANSCRIPTIONAL REGULATOR, ARSR FAMILY"/>
    <property type="match status" value="1"/>
</dbReference>
<organism evidence="5 6">
    <name type="scientific">Promicromonospora vindobonensis</name>
    <dbReference type="NCBI Taxonomy" id="195748"/>
    <lineage>
        <taxon>Bacteria</taxon>
        <taxon>Bacillati</taxon>
        <taxon>Actinomycetota</taxon>
        <taxon>Actinomycetes</taxon>
        <taxon>Micrococcales</taxon>
        <taxon>Promicromonosporaceae</taxon>
        <taxon>Promicromonospora</taxon>
    </lineage>
</organism>
<dbReference type="EMBL" id="JBHUOG010000001">
    <property type="protein sequence ID" value="MFD2792380.1"/>
    <property type="molecule type" value="Genomic_DNA"/>
</dbReference>
<dbReference type="InterPro" id="IPR011991">
    <property type="entry name" value="ArsR-like_HTH"/>
</dbReference>
<dbReference type="NCBIfam" id="NF033788">
    <property type="entry name" value="HTH_metalloreg"/>
    <property type="match status" value="1"/>
</dbReference>
<reference evidence="6" key="1">
    <citation type="journal article" date="2019" name="Int. J. Syst. Evol. Microbiol.">
        <title>The Global Catalogue of Microorganisms (GCM) 10K type strain sequencing project: providing services to taxonomists for standard genome sequencing and annotation.</title>
        <authorList>
            <consortium name="The Broad Institute Genomics Platform"/>
            <consortium name="The Broad Institute Genome Sequencing Center for Infectious Disease"/>
            <person name="Wu L."/>
            <person name="Ma J."/>
        </authorList>
    </citation>
    <scope>NUCLEOTIDE SEQUENCE [LARGE SCALE GENOMIC DNA]</scope>
    <source>
        <strain evidence="6">CCM 7044</strain>
    </source>
</reference>
<dbReference type="Gene3D" id="1.10.10.10">
    <property type="entry name" value="Winged helix-like DNA-binding domain superfamily/Winged helix DNA-binding domain"/>
    <property type="match status" value="1"/>
</dbReference>
<dbReference type="SUPFAM" id="SSF46785">
    <property type="entry name" value="Winged helix' DNA-binding domain"/>
    <property type="match status" value="1"/>
</dbReference>
<protein>
    <submittedName>
        <fullName evidence="5">ArsR/SmtB family transcription factor</fullName>
    </submittedName>
</protein>
<sequence length="115" mass="12351">MRNAEHPDVSEITLARVLSALADPLRLGVVYLLADGQERQWGELDAPVSKSTLSHHLKTLRSAGVTRTRDEGTRCYVHLRVDDLEARFPGLLAALLDAAPADATPVGLKASAGVK</sequence>
<dbReference type="Proteomes" id="UP001597479">
    <property type="component" value="Unassembled WGS sequence"/>
</dbReference>
<dbReference type="InterPro" id="IPR036390">
    <property type="entry name" value="WH_DNA-bd_sf"/>
</dbReference>
<comment type="caution">
    <text evidence="5">The sequence shown here is derived from an EMBL/GenBank/DDBJ whole genome shotgun (WGS) entry which is preliminary data.</text>
</comment>
<evidence type="ECO:0000256" key="2">
    <source>
        <dbReference type="ARBA" id="ARBA00023125"/>
    </source>
</evidence>
<name>A0ABW5VPU5_9MICO</name>
<feature type="domain" description="HTH arsR-type" evidence="4">
    <location>
        <begin position="6"/>
        <end position="99"/>
    </location>
</feature>
<keyword evidence="1" id="KW-0805">Transcription regulation</keyword>
<evidence type="ECO:0000256" key="1">
    <source>
        <dbReference type="ARBA" id="ARBA00023015"/>
    </source>
</evidence>
<dbReference type="Pfam" id="PF01022">
    <property type="entry name" value="HTH_5"/>
    <property type="match status" value="1"/>
</dbReference>
<dbReference type="RefSeq" id="WP_377179948.1">
    <property type="nucleotide sequence ID" value="NZ_JBHUOG010000001.1"/>
</dbReference>
<dbReference type="CDD" id="cd00090">
    <property type="entry name" value="HTH_ARSR"/>
    <property type="match status" value="1"/>
</dbReference>
<dbReference type="PANTHER" id="PTHR33154:SF12">
    <property type="entry name" value="TRANSCRIPTIONAL REGULATORY PROTEIN"/>
    <property type="match status" value="1"/>
</dbReference>
<dbReference type="PROSITE" id="PS50987">
    <property type="entry name" value="HTH_ARSR_2"/>
    <property type="match status" value="1"/>
</dbReference>
<proteinExistence type="predicted"/>
<keyword evidence="2" id="KW-0238">DNA-binding</keyword>
<dbReference type="InterPro" id="IPR036388">
    <property type="entry name" value="WH-like_DNA-bd_sf"/>
</dbReference>
<gene>
    <name evidence="5" type="ORF">ACFS27_02340</name>
</gene>